<keyword evidence="2" id="KW-0812">Transmembrane</keyword>
<accession>A0A7M1QV71</accession>
<gene>
    <name evidence="4" type="ORF">INS88_09115</name>
</gene>
<name>A0A7M1QV71_9ACTO</name>
<sequence>MGIEGAVVAVGALFLMVYVVPQITRKRAVLADAPIGERYSEDLRLITGRTLNQASGEHGRIFTTERTMSTPTRRTGTRGPDAAKMRAIARDRSRARARIAQRSAYQQRGLAGGVALVALAVILWILAGTTSLSSGFAIATTAVGGVYLVGFGYLVSAWSSLNADDDERISKANKALRAGKMKPDAPAKTAETVERAPHDDVVKHAPDPVDAAADAAKGATKGTAKETTVARTAAVAEARAPRLARPTPRPVEAPSYTLKPTRRTVKPYVAPEAPEAEVPFRPTQLGERLGDAQLEAPHAAPEMTGAEELRSDVLGGGSTLDALLDRRRA</sequence>
<evidence type="ECO:0000256" key="2">
    <source>
        <dbReference type="SAM" id="Phobius"/>
    </source>
</evidence>
<evidence type="ECO:0000313" key="4">
    <source>
        <dbReference type="EMBL" id="QOR45404.1"/>
    </source>
</evidence>
<keyword evidence="2" id="KW-0472">Membrane</keyword>
<feature type="region of interest" description="Disordered" evidence="1">
    <location>
        <begin position="175"/>
        <end position="205"/>
    </location>
</feature>
<feature type="transmembrane region" description="Helical" evidence="2">
    <location>
        <begin position="6"/>
        <end position="24"/>
    </location>
</feature>
<feature type="region of interest" description="Disordered" evidence="1">
    <location>
        <begin position="235"/>
        <end position="259"/>
    </location>
</feature>
<evidence type="ECO:0000256" key="1">
    <source>
        <dbReference type="SAM" id="MobiDB-lite"/>
    </source>
</evidence>
<feature type="transmembrane region" description="Helical" evidence="2">
    <location>
        <begin position="109"/>
        <end position="127"/>
    </location>
</feature>
<feature type="domain" description="DUF6667" evidence="3">
    <location>
        <begin position="224"/>
        <end position="292"/>
    </location>
</feature>
<dbReference type="Proteomes" id="UP000595053">
    <property type="component" value="Chromosome"/>
</dbReference>
<evidence type="ECO:0000259" key="3">
    <source>
        <dbReference type="Pfam" id="PF20372"/>
    </source>
</evidence>
<reference evidence="4 5" key="1">
    <citation type="submission" date="2020-10" db="EMBL/GenBank/DDBJ databases">
        <title>Trueperella pecoris sp. nov. isolated from bovine and porcine specimens.</title>
        <authorList>
            <person name="Schoenecker L."/>
            <person name="Schnydrig P."/>
            <person name="Brodard I."/>
            <person name="Thomann A."/>
            <person name="Hemphill A."/>
            <person name="Rodriguez-Campos S."/>
            <person name="Perreten V."/>
            <person name="Jores J."/>
            <person name="Kittl S."/>
        </authorList>
    </citation>
    <scope>NUCLEOTIDE SEQUENCE [LARGE SCALE GENOMIC DNA]</scope>
    <source>
        <strain evidence="4 5">15A0121</strain>
    </source>
</reference>
<dbReference type="InterPro" id="IPR046608">
    <property type="entry name" value="DUF6667"/>
</dbReference>
<evidence type="ECO:0000313" key="5">
    <source>
        <dbReference type="Proteomes" id="UP000595053"/>
    </source>
</evidence>
<feature type="compositionally biased region" description="Basic and acidic residues" evidence="1">
    <location>
        <begin position="181"/>
        <end position="205"/>
    </location>
</feature>
<dbReference type="EMBL" id="CP063213">
    <property type="protein sequence ID" value="QOR45404.1"/>
    <property type="molecule type" value="Genomic_DNA"/>
</dbReference>
<dbReference type="RefSeq" id="WP_197550992.1">
    <property type="nucleotide sequence ID" value="NZ_CP063213.1"/>
</dbReference>
<protein>
    <recommendedName>
        <fullName evidence="3">DUF6667 domain-containing protein</fullName>
    </recommendedName>
</protein>
<organism evidence="4 5">
    <name type="scientific">Trueperella pecoris</name>
    <dbReference type="NCBI Taxonomy" id="2733571"/>
    <lineage>
        <taxon>Bacteria</taxon>
        <taxon>Bacillati</taxon>
        <taxon>Actinomycetota</taxon>
        <taxon>Actinomycetes</taxon>
        <taxon>Actinomycetales</taxon>
        <taxon>Actinomycetaceae</taxon>
        <taxon>Trueperella</taxon>
    </lineage>
</organism>
<feature type="compositionally biased region" description="Low complexity" evidence="1">
    <location>
        <begin position="235"/>
        <end position="246"/>
    </location>
</feature>
<keyword evidence="2" id="KW-1133">Transmembrane helix</keyword>
<proteinExistence type="predicted"/>
<dbReference type="Pfam" id="PF20372">
    <property type="entry name" value="DUF6667"/>
    <property type="match status" value="1"/>
</dbReference>
<feature type="transmembrane region" description="Helical" evidence="2">
    <location>
        <begin position="133"/>
        <end position="155"/>
    </location>
</feature>
<keyword evidence="5" id="KW-1185">Reference proteome</keyword>
<dbReference type="AlphaFoldDB" id="A0A7M1QV71"/>
<feature type="region of interest" description="Disordered" evidence="1">
    <location>
        <begin position="273"/>
        <end position="329"/>
    </location>
</feature>